<dbReference type="Proteomes" id="UP000267029">
    <property type="component" value="Unassembled WGS sequence"/>
</dbReference>
<keyword evidence="2" id="KW-1185">Reference proteome</keyword>
<evidence type="ECO:0000313" key="3">
    <source>
        <dbReference type="WBParaSite" id="MCOS_0000597201-mRNA-1"/>
    </source>
</evidence>
<dbReference type="EMBL" id="UXSR01005226">
    <property type="protein sequence ID" value="VDD79970.1"/>
    <property type="molecule type" value="Genomic_DNA"/>
</dbReference>
<evidence type="ECO:0000313" key="1">
    <source>
        <dbReference type="EMBL" id="VDD79970.1"/>
    </source>
</evidence>
<gene>
    <name evidence="1" type="ORF">MCOS_LOCUS5973</name>
</gene>
<dbReference type="OrthoDB" id="6248600at2759"/>
<name>A0A0R3UFQ6_MESCO</name>
<accession>A0A0R3UFQ6</accession>
<evidence type="ECO:0000313" key="2">
    <source>
        <dbReference type="Proteomes" id="UP000267029"/>
    </source>
</evidence>
<dbReference type="WBParaSite" id="MCOS_0000597201-mRNA-1">
    <property type="protein sequence ID" value="MCOS_0000597201-mRNA-1"/>
    <property type="gene ID" value="MCOS_0000597201"/>
</dbReference>
<reference evidence="1 2" key="2">
    <citation type="submission" date="2018-10" db="EMBL/GenBank/DDBJ databases">
        <authorList>
            <consortium name="Pathogen Informatics"/>
        </authorList>
    </citation>
    <scope>NUCLEOTIDE SEQUENCE [LARGE SCALE GENOMIC DNA]</scope>
</reference>
<sequence length="69" mass="8186">MSSTLPRQIRRAYSLQFHKHEVISTGMDLFLFHTSKEKKDIRPLPWGDGQTPFFTAMKQYWGFADHEKD</sequence>
<reference evidence="3" key="1">
    <citation type="submission" date="2017-02" db="UniProtKB">
        <authorList>
            <consortium name="WormBaseParasite"/>
        </authorList>
    </citation>
    <scope>IDENTIFICATION</scope>
</reference>
<organism evidence="3">
    <name type="scientific">Mesocestoides corti</name>
    <name type="common">Flatworm</name>
    <dbReference type="NCBI Taxonomy" id="53468"/>
    <lineage>
        <taxon>Eukaryota</taxon>
        <taxon>Metazoa</taxon>
        <taxon>Spiralia</taxon>
        <taxon>Lophotrochozoa</taxon>
        <taxon>Platyhelminthes</taxon>
        <taxon>Cestoda</taxon>
        <taxon>Eucestoda</taxon>
        <taxon>Cyclophyllidea</taxon>
        <taxon>Mesocestoididae</taxon>
        <taxon>Mesocestoides</taxon>
    </lineage>
</organism>
<dbReference type="AlphaFoldDB" id="A0A0R3UFQ6"/>
<protein>
    <submittedName>
        <fullName evidence="3">Cytochrome P450</fullName>
    </submittedName>
</protein>
<proteinExistence type="predicted"/>